<proteinExistence type="predicted"/>
<name>A0A5C2RRV1_9APHY</name>
<feature type="domain" description="Alpha/beta hydrolase fold-3" evidence="2">
    <location>
        <begin position="91"/>
        <end position="308"/>
    </location>
</feature>
<dbReference type="Pfam" id="PF07859">
    <property type="entry name" value="Abhydrolase_3"/>
    <property type="match status" value="1"/>
</dbReference>
<dbReference type="EMBL" id="ML122314">
    <property type="protein sequence ID" value="RPD53880.1"/>
    <property type="molecule type" value="Genomic_DNA"/>
</dbReference>
<evidence type="ECO:0000313" key="4">
    <source>
        <dbReference type="Proteomes" id="UP000313359"/>
    </source>
</evidence>
<dbReference type="Gene3D" id="3.40.50.1820">
    <property type="entry name" value="alpha/beta hydrolase"/>
    <property type="match status" value="1"/>
</dbReference>
<dbReference type="GO" id="GO:0016787">
    <property type="term" value="F:hydrolase activity"/>
    <property type="evidence" value="ECO:0007669"/>
    <property type="project" value="UniProtKB-KW"/>
</dbReference>
<dbReference type="InterPro" id="IPR013094">
    <property type="entry name" value="AB_hydrolase_3"/>
</dbReference>
<keyword evidence="4" id="KW-1185">Reference proteome</keyword>
<evidence type="ECO:0000259" key="2">
    <source>
        <dbReference type="Pfam" id="PF07859"/>
    </source>
</evidence>
<dbReference type="PANTHER" id="PTHR48081:SF8">
    <property type="entry name" value="ALPHA_BETA HYDROLASE FOLD-3 DOMAIN-CONTAINING PROTEIN-RELATED"/>
    <property type="match status" value="1"/>
</dbReference>
<dbReference type="STRING" id="1328759.A0A5C2RRV1"/>
<dbReference type="OrthoDB" id="408631at2759"/>
<dbReference type="SUPFAM" id="SSF53474">
    <property type="entry name" value="alpha/beta-Hydrolases"/>
    <property type="match status" value="1"/>
</dbReference>
<dbReference type="InterPro" id="IPR029058">
    <property type="entry name" value="AB_hydrolase_fold"/>
</dbReference>
<dbReference type="AlphaFoldDB" id="A0A5C2RRV1"/>
<gene>
    <name evidence="3" type="ORF">L227DRAFT_378176</name>
</gene>
<sequence>MNYDPELAAALATNPFLNRPTPLLPPGVSEAASYRKMLSATHKPFAEYYAQRLPDSSQYTVFDRQVSVEDGKIMVRCVIPTCGDGETVPVLVWMHGGGWVFGDLDQDDMHLRTISVELKVAIVNVDYRLAPEHPFPIPFEDSYTAVKWVVEHAPELKVDLKKGFVVAGDSAGGNMAAAIALQARDDTFFNAHSLTGQYLRQATVCSPEAHPEKYRAELRSLSEYTNTPVLKTETVHNFISLYAPPSAANDLRISPLLAASHAGLPPAFIQVQELDPLHDEEILYEKLLREAGVPTKLIEYSGCFHAFHYLFPGVAAAVKLDRDAREGIKWLLFLSNAS</sequence>
<dbReference type="Proteomes" id="UP000313359">
    <property type="component" value="Unassembled WGS sequence"/>
</dbReference>
<keyword evidence="1" id="KW-0378">Hydrolase</keyword>
<dbReference type="InterPro" id="IPR050300">
    <property type="entry name" value="GDXG_lipolytic_enzyme"/>
</dbReference>
<evidence type="ECO:0000313" key="3">
    <source>
        <dbReference type="EMBL" id="RPD53880.1"/>
    </source>
</evidence>
<dbReference type="PANTHER" id="PTHR48081">
    <property type="entry name" value="AB HYDROLASE SUPERFAMILY PROTEIN C4A8.06C"/>
    <property type="match status" value="1"/>
</dbReference>
<accession>A0A5C2RRV1</accession>
<organism evidence="3 4">
    <name type="scientific">Lentinus tigrinus ALCF2SS1-6</name>
    <dbReference type="NCBI Taxonomy" id="1328759"/>
    <lineage>
        <taxon>Eukaryota</taxon>
        <taxon>Fungi</taxon>
        <taxon>Dikarya</taxon>
        <taxon>Basidiomycota</taxon>
        <taxon>Agaricomycotina</taxon>
        <taxon>Agaricomycetes</taxon>
        <taxon>Polyporales</taxon>
        <taxon>Polyporaceae</taxon>
        <taxon>Lentinus</taxon>
    </lineage>
</organism>
<evidence type="ECO:0000256" key="1">
    <source>
        <dbReference type="ARBA" id="ARBA00022801"/>
    </source>
</evidence>
<protein>
    <recommendedName>
        <fullName evidence="2">Alpha/beta hydrolase fold-3 domain-containing protein</fullName>
    </recommendedName>
</protein>
<reference evidence="3" key="1">
    <citation type="journal article" date="2018" name="Genome Biol. Evol.">
        <title>Genomics and development of Lentinus tigrinus, a white-rot wood-decaying mushroom with dimorphic fruiting bodies.</title>
        <authorList>
            <person name="Wu B."/>
            <person name="Xu Z."/>
            <person name="Knudson A."/>
            <person name="Carlson A."/>
            <person name="Chen N."/>
            <person name="Kovaka S."/>
            <person name="LaButti K."/>
            <person name="Lipzen A."/>
            <person name="Pennachio C."/>
            <person name="Riley R."/>
            <person name="Schakwitz W."/>
            <person name="Umezawa K."/>
            <person name="Ohm R.A."/>
            <person name="Grigoriev I.V."/>
            <person name="Nagy L.G."/>
            <person name="Gibbons J."/>
            <person name="Hibbett D."/>
        </authorList>
    </citation>
    <scope>NUCLEOTIDE SEQUENCE [LARGE SCALE GENOMIC DNA]</scope>
    <source>
        <strain evidence="3">ALCF2SS1-6</strain>
    </source>
</reference>